<evidence type="ECO:0000313" key="1">
    <source>
        <dbReference type="EMBL" id="ORD94923.1"/>
    </source>
</evidence>
<dbReference type="AlphaFoldDB" id="A0A1Y1S8X8"/>
<protein>
    <submittedName>
        <fullName evidence="1">Uncharacterized protein</fullName>
    </submittedName>
</protein>
<sequence length="291" mass="32564">MVQAVTVSATGITHTDEFLVEESVLENLNKKREEKEVSLGTGFKFYIKIENKYRLEIRVEAKITIRDNCLTMGPPETDACVRLWLLKTEMRNPIIKRLIRLLRDCDETYIPTGFKIKDVLKVKMDPLICDVDVELNVSFDPVKKGGVAYEKSVKCSTSAPRKQSLKKMREPLTVFLKSLYGMQHTAYVEVTAADAVDGPSDQTESEGSESSYTLAIDSGDILDDLSGHSESKEKDSMAMLHLLKRCIFEVSFNTKAGNNEFIEGDSDSSYHLNTLFGSNSGERSGYSETSV</sequence>
<dbReference type="Proteomes" id="UP000192639">
    <property type="component" value="Unassembled WGS sequence"/>
</dbReference>
<dbReference type="EMBL" id="LWDP01000006">
    <property type="protein sequence ID" value="ORD94923.1"/>
    <property type="molecule type" value="Genomic_DNA"/>
</dbReference>
<name>A0A1Y1S8X8_9MICR</name>
<keyword evidence="2" id="KW-1185">Reference proteome</keyword>
<dbReference type="VEuPathDB" id="MicrosporidiaDB:ECANGB1_1918"/>
<reference evidence="1 2" key="1">
    <citation type="journal article" date="2017" name="Environ. Microbiol.">
        <title>Decay of the glycolytic pathway and adaptation to intranuclear parasitism within Enterocytozoonidae microsporidia.</title>
        <authorList>
            <person name="Wiredu Boakye D."/>
            <person name="Jaroenlak P."/>
            <person name="Prachumwat A."/>
            <person name="Williams T.A."/>
            <person name="Bateman K.S."/>
            <person name="Itsathitphaisarn O."/>
            <person name="Sritunyalucksana K."/>
            <person name="Paszkiewicz K.H."/>
            <person name="Moore K.A."/>
            <person name="Stentiford G.D."/>
            <person name="Williams B.A."/>
        </authorList>
    </citation>
    <scope>NUCLEOTIDE SEQUENCE [LARGE SCALE GENOMIC DNA]</scope>
    <source>
        <strain evidence="1 2">GB1</strain>
    </source>
</reference>
<gene>
    <name evidence="1" type="ORF">ECANGB1_1918</name>
</gene>
<evidence type="ECO:0000313" key="2">
    <source>
        <dbReference type="Proteomes" id="UP000192639"/>
    </source>
</evidence>
<accession>A0A1Y1S8X8</accession>
<comment type="caution">
    <text evidence="1">The sequence shown here is derived from an EMBL/GenBank/DDBJ whole genome shotgun (WGS) entry which is preliminary data.</text>
</comment>
<organism evidence="1 2">
    <name type="scientific">Enterospora canceri</name>
    <dbReference type="NCBI Taxonomy" id="1081671"/>
    <lineage>
        <taxon>Eukaryota</taxon>
        <taxon>Fungi</taxon>
        <taxon>Fungi incertae sedis</taxon>
        <taxon>Microsporidia</taxon>
        <taxon>Enterocytozoonidae</taxon>
        <taxon>Enterospora</taxon>
    </lineage>
</organism>
<proteinExistence type="predicted"/>